<keyword evidence="3" id="KW-1185">Reference proteome</keyword>
<dbReference type="Proteomes" id="UP001321492">
    <property type="component" value="Unassembled WGS sequence"/>
</dbReference>
<organism evidence="2 3">
    <name type="scientific">Chelatococcus albus</name>
    <dbReference type="NCBI Taxonomy" id="3047466"/>
    <lineage>
        <taxon>Bacteria</taxon>
        <taxon>Pseudomonadati</taxon>
        <taxon>Pseudomonadota</taxon>
        <taxon>Alphaproteobacteria</taxon>
        <taxon>Hyphomicrobiales</taxon>
        <taxon>Chelatococcaceae</taxon>
        <taxon>Chelatococcus</taxon>
    </lineage>
</organism>
<dbReference type="Pfam" id="PF02036">
    <property type="entry name" value="SCP2"/>
    <property type="match status" value="1"/>
</dbReference>
<evidence type="ECO:0000313" key="3">
    <source>
        <dbReference type="Proteomes" id="UP001321492"/>
    </source>
</evidence>
<protein>
    <submittedName>
        <fullName evidence="2">SCP2 sterol-binding domain-containing protein</fullName>
    </submittedName>
</protein>
<name>A0ABT7AHB0_9HYPH</name>
<dbReference type="EMBL" id="JASJEV010000004">
    <property type="protein sequence ID" value="MDJ1158214.1"/>
    <property type="molecule type" value="Genomic_DNA"/>
</dbReference>
<gene>
    <name evidence="2" type="ORF">QNA08_08205</name>
</gene>
<accession>A0ABT7AHB0</accession>
<evidence type="ECO:0000259" key="1">
    <source>
        <dbReference type="Pfam" id="PF02036"/>
    </source>
</evidence>
<comment type="caution">
    <text evidence="2">The sequence shown here is derived from an EMBL/GenBank/DDBJ whole genome shotgun (WGS) entry which is preliminary data.</text>
</comment>
<dbReference type="InterPro" id="IPR003033">
    <property type="entry name" value="SCP2_sterol-bd_dom"/>
</dbReference>
<dbReference type="RefSeq" id="WP_283740212.1">
    <property type="nucleotide sequence ID" value="NZ_JASJEV010000004.1"/>
</dbReference>
<dbReference type="InterPro" id="IPR036527">
    <property type="entry name" value="SCP2_sterol-bd_dom_sf"/>
</dbReference>
<feature type="domain" description="SCP2" evidence="1">
    <location>
        <begin position="47"/>
        <end position="136"/>
    </location>
</feature>
<sequence>MPISAAAVPTVPFLVSLAVRPLPLGPLQPLLAGFMAAVTRRHPRIFERLGPHAGKRFGLDPTDLPLAFVLAPDPACPRAVAVRELPAGLDARIAGPLAGLVGQLDGSYDGDALFFSRDIVVEGDMEAVLALRNALDDAQIDVARLAAAALGPFGAFAEPVLRGALRAVRTDDRVARRDG</sequence>
<reference evidence="2 3" key="1">
    <citation type="submission" date="2023-05" db="EMBL/GenBank/DDBJ databases">
        <title>Chelatococcus sp. nov., a moderately thermophilic bacterium isolated from hot spring microbial mat.</title>
        <authorList>
            <person name="Hu C.-J."/>
            <person name="Li W.-J."/>
        </authorList>
    </citation>
    <scope>NUCLEOTIDE SEQUENCE [LARGE SCALE GENOMIC DNA]</scope>
    <source>
        <strain evidence="2 3">SYSU G07232</strain>
    </source>
</reference>
<evidence type="ECO:0000313" key="2">
    <source>
        <dbReference type="EMBL" id="MDJ1158214.1"/>
    </source>
</evidence>
<proteinExistence type="predicted"/>
<dbReference type="SUPFAM" id="SSF55718">
    <property type="entry name" value="SCP-like"/>
    <property type="match status" value="1"/>
</dbReference>